<keyword evidence="2" id="KW-0472">Membrane</keyword>
<feature type="transmembrane region" description="Helical" evidence="2">
    <location>
        <begin position="68"/>
        <end position="91"/>
    </location>
</feature>
<evidence type="ECO:0000313" key="4">
    <source>
        <dbReference type="Proteomes" id="UP000586722"/>
    </source>
</evidence>
<feature type="transmembrane region" description="Helical" evidence="2">
    <location>
        <begin position="20"/>
        <end position="47"/>
    </location>
</feature>
<reference evidence="4" key="1">
    <citation type="submission" date="2020-01" db="EMBL/GenBank/DDBJ databases">
        <authorList>
            <person name="Fang Y."/>
            <person name="Sun R."/>
            <person name="Nie L."/>
            <person name="He J."/>
            <person name="Hao L."/>
            <person name="Wang L."/>
            <person name="Su S."/>
            <person name="Lv E."/>
            <person name="Zhang Z."/>
            <person name="Xie R."/>
            <person name="Liu H."/>
        </authorList>
    </citation>
    <scope>NUCLEOTIDE SEQUENCE [LARGE SCALE GENOMIC DNA]</scope>
    <source>
        <strain evidence="4">XCT-53</strain>
    </source>
</reference>
<keyword evidence="4" id="KW-1185">Reference proteome</keyword>
<proteinExistence type="predicted"/>
<feature type="transmembrane region" description="Helical" evidence="2">
    <location>
        <begin position="97"/>
        <end position="116"/>
    </location>
</feature>
<evidence type="ECO:0000256" key="2">
    <source>
        <dbReference type="SAM" id="Phobius"/>
    </source>
</evidence>
<feature type="region of interest" description="Disordered" evidence="1">
    <location>
        <begin position="241"/>
        <end position="262"/>
    </location>
</feature>
<evidence type="ECO:0000313" key="3">
    <source>
        <dbReference type="EMBL" id="NBN80434.1"/>
    </source>
</evidence>
<evidence type="ECO:0000256" key="1">
    <source>
        <dbReference type="SAM" id="MobiDB-lite"/>
    </source>
</evidence>
<keyword evidence="2" id="KW-0812">Transmembrane</keyword>
<organism evidence="3 4">
    <name type="scientific">Pannonibacter tanglangensis</name>
    <dbReference type="NCBI Taxonomy" id="2750084"/>
    <lineage>
        <taxon>Bacteria</taxon>
        <taxon>Pseudomonadati</taxon>
        <taxon>Pseudomonadota</taxon>
        <taxon>Alphaproteobacteria</taxon>
        <taxon>Hyphomicrobiales</taxon>
        <taxon>Stappiaceae</taxon>
        <taxon>Pannonibacter</taxon>
    </lineage>
</organism>
<dbReference type="Proteomes" id="UP000586722">
    <property type="component" value="Unassembled WGS sequence"/>
</dbReference>
<dbReference type="EMBL" id="JAABLQ010000004">
    <property type="protein sequence ID" value="NBN80434.1"/>
    <property type="molecule type" value="Genomic_DNA"/>
</dbReference>
<gene>
    <name evidence="3" type="ORF">GWI72_19320</name>
</gene>
<accession>A0A7X5F6I4</accession>
<protein>
    <submittedName>
        <fullName evidence="3">Uncharacterized protein</fullName>
    </submittedName>
</protein>
<comment type="caution">
    <text evidence="3">The sequence shown here is derived from an EMBL/GenBank/DDBJ whole genome shotgun (WGS) entry which is preliminary data.</text>
</comment>
<name>A0A7X5F6I4_9HYPH</name>
<sequence>MSETGLIELMRRIGALGLAVLGLAGGLTVFSPLTGLVCLAAAVGLYVGLPSQKPPAGAVQPEWQPTILMSDCIGFLVGVPFFALPLVAAAYVPSAVAGWTMLLFLPAAFCFPIFYVSARQATSWARFFGNGFEVTDFGLTMRLRYTELARAEIRIWQLPRGLSLFAPFLDRRHGVTLVAGSAPSKALRLTSKTGAVFVIATEAIPDLERIFVDMDRAGIELPKGLSDLGRRRIRRVREKRWGKVEPEPTPARKDQGRFGRTL</sequence>
<keyword evidence="2" id="KW-1133">Transmembrane helix</keyword>
<dbReference type="RefSeq" id="WP_161709678.1">
    <property type="nucleotide sequence ID" value="NZ_JAABLQ010000004.1"/>
</dbReference>
<dbReference type="AlphaFoldDB" id="A0A7X5F6I4"/>